<feature type="region of interest" description="Disordered" evidence="1">
    <location>
        <begin position="1"/>
        <end position="20"/>
    </location>
</feature>
<dbReference type="EMBL" id="WBKB01000005">
    <property type="protein sequence ID" value="KAB1642664.1"/>
    <property type="molecule type" value="Genomic_DNA"/>
</dbReference>
<evidence type="ECO:0000256" key="1">
    <source>
        <dbReference type="SAM" id="MobiDB-lite"/>
    </source>
</evidence>
<accession>A0A7J5BB31</accession>
<comment type="caution">
    <text evidence="2">The sequence shown here is derived from an EMBL/GenBank/DDBJ whole genome shotgun (WGS) entry which is preliminary data.</text>
</comment>
<evidence type="ECO:0000313" key="3">
    <source>
        <dbReference type="Proteomes" id="UP000433493"/>
    </source>
</evidence>
<organism evidence="2 3">
    <name type="scientific">Gulosibacter chungangensis</name>
    <dbReference type="NCBI Taxonomy" id="979746"/>
    <lineage>
        <taxon>Bacteria</taxon>
        <taxon>Bacillati</taxon>
        <taxon>Actinomycetota</taxon>
        <taxon>Actinomycetes</taxon>
        <taxon>Micrococcales</taxon>
        <taxon>Microbacteriaceae</taxon>
        <taxon>Gulosibacter</taxon>
    </lineage>
</organism>
<reference evidence="2 3" key="1">
    <citation type="submission" date="2019-09" db="EMBL/GenBank/DDBJ databases">
        <title>Phylogeny of genus Pseudoclavibacter and closely related genus.</title>
        <authorList>
            <person name="Li Y."/>
        </authorList>
    </citation>
    <scope>NUCLEOTIDE SEQUENCE [LARGE SCALE GENOMIC DNA]</scope>
    <source>
        <strain evidence="2 3">KCTC 13959</strain>
    </source>
</reference>
<proteinExistence type="predicted"/>
<dbReference type="InterPro" id="IPR019932">
    <property type="entry name" value="CHP03543"/>
</dbReference>
<name>A0A7J5BB31_9MICO</name>
<dbReference type="NCBIfam" id="TIGR03543">
    <property type="entry name" value="divI1A_rptt_fam"/>
    <property type="match status" value="1"/>
</dbReference>
<gene>
    <name evidence="2" type="ORF">F8O05_09380</name>
</gene>
<feature type="compositionally biased region" description="Polar residues" evidence="1">
    <location>
        <begin position="1"/>
        <end position="12"/>
    </location>
</feature>
<dbReference type="Proteomes" id="UP000433493">
    <property type="component" value="Unassembled WGS sequence"/>
</dbReference>
<dbReference type="OrthoDB" id="3480096at2"/>
<dbReference type="NCBIfam" id="TIGR03544">
    <property type="entry name" value="DivI1A_domain"/>
    <property type="match status" value="2"/>
</dbReference>
<keyword evidence="3" id="KW-1185">Reference proteome</keyword>
<dbReference type="Gene3D" id="6.10.250.660">
    <property type="match status" value="1"/>
</dbReference>
<evidence type="ECO:0000313" key="2">
    <source>
        <dbReference type="EMBL" id="KAB1642664.1"/>
    </source>
</evidence>
<dbReference type="AlphaFoldDB" id="A0A7J5BB31"/>
<dbReference type="InterPro" id="IPR019933">
    <property type="entry name" value="DivIVA_domain"/>
</dbReference>
<protein>
    <submittedName>
        <fullName evidence="2">DivIVA domain-containing protein</fullName>
    </submittedName>
</protein>
<sequence length="193" mass="21614">MGQNGWVTSSAPFPTAPRGEFGYDRDEVERALAVARERYENFDNASGGKRLTAKSIRHTAFTMRKKGYSAPHVDAALERLEDAVAVREQEERIAQIGRDEYLAETKDAARAILKRLERGPGQRFERVSAFQRGYSVGEVDAFAERIDSFLRGKAPMTLREARGVAFTSKRRGYSEGQVDLLIDAVVDVMLAIR</sequence>